<evidence type="ECO:0000313" key="2">
    <source>
        <dbReference type="Proteomes" id="UP000031523"/>
    </source>
</evidence>
<keyword evidence="2" id="KW-1185">Reference proteome</keyword>
<accession>A0A0B5F2R7</accession>
<dbReference type="AlphaFoldDB" id="A0A0B5F2R7"/>
<organism evidence="1 2">
    <name type="scientific">Streptomyces albus (strain ATCC 21838 / DSM 41398 / FERM P-419 / JCM 4703 / NBRC 107858)</name>
    <dbReference type="NCBI Taxonomy" id="1081613"/>
    <lineage>
        <taxon>Bacteria</taxon>
        <taxon>Bacillati</taxon>
        <taxon>Actinomycetota</taxon>
        <taxon>Actinomycetes</taxon>
        <taxon>Kitasatosporales</taxon>
        <taxon>Streptomycetaceae</taxon>
        <taxon>Streptomyces</taxon>
    </lineage>
</organism>
<dbReference type="Proteomes" id="UP000031523">
    <property type="component" value="Chromosome"/>
</dbReference>
<name>A0A0B5F2R7_STRA4</name>
<reference evidence="1 2" key="1">
    <citation type="submission" date="2015-01" db="EMBL/GenBank/DDBJ databases">
        <title>Enhanced salinomycin production by adjusting the supply of polyketide extender units in Streptomyce albus DSM 41398.</title>
        <authorList>
            <person name="Lu C."/>
        </authorList>
    </citation>
    <scope>NUCLEOTIDE SEQUENCE [LARGE SCALE GENOMIC DNA]</scope>
    <source>
        <strain evidence="2">ATCC 21838 / DSM 41398 / FERM P-419 / JCM 4703 / NBRC 107858</strain>
    </source>
</reference>
<protein>
    <submittedName>
        <fullName evidence="1">Uncharacterized protein</fullName>
    </submittedName>
</protein>
<dbReference type="EMBL" id="CP010519">
    <property type="protein sequence ID" value="AJE85860.1"/>
    <property type="molecule type" value="Genomic_DNA"/>
</dbReference>
<dbReference type="KEGG" id="sals:SLNWT_5484"/>
<gene>
    <name evidence="1" type="ORF">SLNWT_5484</name>
</gene>
<proteinExistence type="predicted"/>
<evidence type="ECO:0000313" key="1">
    <source>
        <dbReference type="EMBL" id="AJE85860.1"/>
    </source>
</evidence>
<sequence>MGAAAASEIMPSRYVLGAAAPRDGGSIRSGGRAVPHP</sequence>